<dbReference type="SUPFAM" id="SSF51679">
    <property type="entry name" value="Bacterial luciferase-like"/>
    <property type="match status" value="1"/>
</dbReference>
<dbReference type="OrthoDB" id="7816697at2"/>
<comment type="caution">
    <text evidence="3">The sequence shown here is derived from an EMBL/GenBank/DDBJ whole genome shotgun (WGS) entry which is preliminary data.</text>
</comment>
<feature type="domain" description="Luciferase-like" evidence="2">
    <location>
        <begin position="17"/>
        <end position="301"/>
    </location>
</feature>
<keyword evidence="4" id="KW-1185">Reference proteome</keyword>
<dbReference type="InterPro" id="IPR011251">
    <property type="entry name" value="Luciferase-like_dom"/>
</dbReference>
<proteinExistence type="predicted"/>
<gene>
    <name evidence="3" type="ORF">B0T46_00530</name>
</gene>
<dbReference type="AlphaFoldDB" id="A0A1W0B8C6"/>
<keyword evidence="1" id="KW-0560">Oxidoreductase</keyword>
<dbReference type="PANTHER" id="PTHR43244:SF1">
    <property type="entry name" value="5,10-METHYLENETETRAHYDROMETHANOPTERIN REDUCTASE"/>
    <property type="match status" value="1"/>
</dbReference>
<dbReference type="InterPro" id="IPR050564">
    <property type="entry name" value="F420-G6PD/mer"/>
</dbReference>
<dbReference type="EMBL" id="MUMY01000001">
    <property type="protein sequence ID" value="ONM50448.1"/>
    <property type="molecule type" value="Genomic_DNA"/>
</dbReference>
<dbReference type="PANTHER" id="PTHR43244">
    <property type="match status" value="1"/>
</dbReference>
<evidence type="ECO:0000256" key="1">
    <source>
        <dbReference type="ARBA" id="ARBA00023002"/>
    </source>
</evidence>
<dbReference type="GO" id="GO:0016705">
    <property type="term" value="F:oxidoreductase activity, acting on paired donors, with incorporation or reduction of molecular oxygen"/>
    <property type="evidence" value="ECO:0007669"/>
    <property type="project" value="InterPro"/>
</dbReference>
<protein>
    <recommendedName>
        <fullName evidence="2">Luciferase-like domain-containing protein</fullName>
    </recommendedName>
</protein>
<accession>A0A1W0B8C6</accession>
<evidence type="ECO:0000313" key="3">
    <source>
        <dbReference type="EMBL" id="ONM50448.1"/>
    </source>
</evidence>
<dbReference type="Proteomes" id="UP000188836">
    <property type="component" value="Unassembled WGS sequence"/>
</dbReference>
<reference evidence="3 4" key="1">
    <citation type="journal article" date="2016" name="Antonie Van Leeuwenhoek">
        <title>Nocardia donostiensis sp. nov., isolated from human respiratory specimens.</title>
        <authorList>
            <person name="Ercibengoa M."/>
            <person name="Bell M."/>
            <person name="Marimon J.M."/>
            <person name="Humrighouse B."/>
            <person name="Klenk H.P."/>
            <person name="Potter G."/>
            <person name="Perez-Trallero E."/>
        </authorList>
    </citation>
    <scope>NUCLEOTIDE SEQUENCE [LARGE SCALE GENOMIC DNA]</scope>
    <source>
        <strain evidence="3 4">X1655</strain>
    </source>
</reference>
<dbReference type="STRING" id="1538463.B0T36_01625"/>
<organism evidence="3 4">
    <name type="scientific">Nocardia donostiensis</name>
    <dbReference type="NCBI Taxonomy" id="1538463"/>
    <lineage>
        <taxon>Bacteria</taxon>
        <taxon>Bacillati</taxon>
        <taxon>Actinomycetota</taxon>
        <taxon>Actinomycetes</taxon>
        <taxon>Mycobacteriales</taxon>
        <taxon>Nocardiaceae</taxon>
        <taxon>Nocardia</taxon>
    </lineage>
</organism>
<dbReference type="Pfam" id="PF00296">
    <property type="entry name" value="Bac_luciferase"/>
    <property type="match status" value="1"/>
</dbReference>
<dbReference type="InterPro" id="IPR036661">
    <property type="entry name" value="Luciferase-like_sf"/>
</dbReference>
<evidence type="ECO:0000313" key="4">
    <source>
        <dbReference type="Proteomes" id="UP000188836"/>
    </source>
</evidence>
<sequence length="324" mass="35041">MSLTLSCSLTSSLRSHEHTRIAEELGYTRAWFYDSPALYADVWVQLCRAAEITERITLGPGVLVPSLRHPMVTASAIAQLVSIVGTERVVVGVGSGFTGRVSLGQRPSRWRDVCAYIEAVKGLLAGKKVEWDGGLMQMLHEAPFAPPRPIEVPWLVAAEGPKGIAAAREHGNGVLSVTKPIPGFDWSAQVVFGTVLEQDESPGTERAIAAAGHGASVLLHVAAEFGMFDLIPGAQEWAETAYSDVPEKERHLALHEGHLHSVNDRDRPFVTTELMAATGAALEPAQWRNKLAELREAGVTEIVYQPAGPDIPRELEAFATAFQN</sequence>
<name>A0A1W0B8C6_9NOCA</name>
<dbReference type="RefSeq" id="WP_077114273.1">
    <property type="nucleotide sequence ID" value="NZ_LOKT01000001.1"/>
</dbReference>
<dbReference type="Gene3D" id="3.20.20.30">
    <property type="entry name" value="Luciferase-like domain"/>
    <property type="match status" value="1"/>
</dbReference>
<evidence type="ECO:0000259" key="2">
    <source>
        <dbReference type="Pfam" id="PF00296"/>
    </source>
</evidence>